<sequence>MKIKNVTLKGLVLGVVLFLGANTVFATGNIRINSYLDTDLAIVSIINPTESILKLKIYDEAGNLYFSKKVSNATTDQKLLDFSYLEDGTYKIVLTGAAINLEKKFEVANNKLVSEKEVELAEKTLFRADNNDLFVTYLSFNNKTFQISINDESGNEVFNGSYASEPNFSKKFNVEALPKGEYKVRLVSDNKEYNYAFRK</sequence>
<protein>
    <recommendedName>
        <fullName evidence="3">Secretion system C-terminal sorting domain-containing protein</fullName>
    </recommendedName>
</protein>
<name>A0A2N3HUU3_9BACT</name>
<evidence type="ECO:0008006" key="3">
    <source>
        <dbReference type="Google" id="ProtNLM"/>
    </source>
</evidence>
<keyword evidence="2" id="KW-1185">Reference proteome</keyword>
<accession>A0A2N3HUU3</accession>
<dbReference type="RefSeq" id="WP_101262146.1">
    <property type="nucleotide sequence ID" value="NZ_MVDD01000011.1"/>
</dbReference>
<evidence type="ECO:0000313" key="1">
    <source>
        <dbReference type="EMBL" id="PKQ61808.1"/>
    </source>
</evidence>
<dbReference type="EMBL" id="MVDD01000011">
    <property type="protein sequence ID" value="PKQ61808.1"/>
    <property type="molecule type" value="Genomic_DNA"/>
</dbReference>
<gene>
    <name evidence="1" type="ORF">BZG02_14365</name>
</gene>
<comment type="caution">
    <text evidence="1">The sequence shown here is derived from an EMBL/GenBank/DDBJ whole genome shotgun (WGS) entry which is preliminary data.</text>
</comment>
<evidence type="ECO:0000313" key="2">
    <source>
        <dbReference type="Proteomes" id="UP000233535"/>
    </source>
</evidence>
<reference evidence="1 2" key="1">
    <citation type="journal article" date="2017" name="Front. Microbiol.">
        <title>Labilibaculum manganireducens gen. nov., sp. nov. and Labilibaculum filiforme sp. nov., Novel Bacteroidetes Isolated from Subsurface Sediments of the Baltic Sea.</title>
        <authorList>
            <person name="Vandieken V."/>
            <person name="Marshall I.P."/>
            <person name="Niemann H."/>
            <person name="Engelen B."/>
            <person name="Cypionka H."/>
        </authorList>
    </citation>
    <scope>NUCLEOTIDE SEQUENCE [LARGE SCALE GENOMIC DNA]</scope>
    <source>
        <strain evidence="1 2">59.16B</strain>
    </source>
</reference>
<dbReference type="Proteomes" id="UP000233535">
    <property type="component" value="Unassembled WGS sequence"/>
</dbReference>
<proteinExistence type="predicted"/>
<dbReference type="AlphaFoldDB" id="A0A2N3HUU3"/>
<dbReference type="OrthoDB" id="1120850at2"/>
<organism evidence="1 2">
    <name type="scientific">Labilibaculum filiforme</name>
    <dbReference type="NCBI Taxonomy" id="1940526"/>
    <lineage>
        <taxon>Bacteria</taxon>
        <taxon>Pseudomonadati</taxon>
        <taxon>Bacteroidota</taxon>
        <taxon>Bacteroidia</taxon>
        <taxon>Marinilabiliales</taxon>
        <taxon>Marinifilaceae</taxon>
        <taxon>Labilibaculum</taxon>
    </lineage>
</organism>